<gene>
    <name evidence="3" type="ORF">ABTW24_23760</name>
    <name evidence="4" type="ORF">NCTC11429_04563</name>
</gene>
<dbReference type="Proteomes" id="UP001566204">
    <property type="component" value="Unassembled WGS sequence"/>
</dbReference>
<evidence type="ECO:0000313" key="6">
    <source>
        <dbReference type="Proteomes" id="UP001566204"/>
    </source>
</evidence>
<organism evidence="4 5">
    <name type="scientific">Sphingobacterium thalpophilum</name>
    <dbReference type="NCBI Taxonomy" id="259"/>
    <lineage>
        <taxon>Bacteria</taxon>
        <taxon>Pseudomonadati</taxon>
        <taxon>Bacteroidota</taxon>
        <taxon>Sphingobacteriia</taxon>
        <taxon>Sphingobacteriales</taxon>
        <taxon>Sphingobacteriaceae</taxon>
        <taxon>Sphingobacterium</taxon>
    </lineage>
</organism>
<evidence type="ECO:0000313" key="5">
    <source>
        <dbReference type="Proteomes" id="UP000308196"/>
    </source>
</evidence>
<feature type="chain" id="PRO_5020729819" evidence="2">
    <location>
        <begin position="25"/>
        <end position="134"/>
    </location>
</feature>
<dbReference type="AlphaFoldDB" id="A0A4U9W0A7"/>
<dbReference type="PROSITE" id="PS51257">
    <property type="entry name" value="PROKAR_LIPOPROTEIN"/>
    <property type="match status" value="1"/>
</dbReference>
<evidence type="ECO:0000313" key="3">
    <source>
        <dbReference type="EMBL" id="MEZ0454626.1"/>
    </source>
</evidence>
<dbReference type="Proteomes" id="UP000308196">
    <property type="component" value="Chromosome"/>
</dbReference>
<keyword evidence="2" id="KW-0732">Signal</keyword>
<evidence type="ECO:0000256" key="1">
    <source>
        <dbReference type="SAM" id="MobiDB-lite"/>
    </source>
</evidence>
<dbReference type="RefSeq" id="WP_028070251.1">
    <property type="nucleotide sequence ID" value="NZ_CP141191.1"/>
</dbReference>
<reference evidence="3 6" key="2">
    <citation type="submission" date="2024-06" db="EMBL/GenBank/DDBJ databases">
        <title>Soil Sphingobacterium thalpophilum.</title>
        <authorList>
            <person name="Yang J."/>
            <person name="Li J."/>
        </authorList>
    </citation>
    <scope>NUCLEOTIDE SEQUENCE [LARGE SCALE GENOMIC DNA]</scope>
    <source>
        <strain evidence="3 6">22g91tb</strain>
    </source>
</reference>
<dbReference type="GeneID" id="78465142"/>
<feature type="compositionally biased region" description="Basic and acidic residues" evidence="1">
    <location>
        <begin position="26"/>
        <end position="54"/>
    </location>
</feature>
<dbReference type="KEGG" id="stha:NCTC11429_04563"/>
<dbReference type="STRING" id="1123265.GCA_000686625_03505"/>
<evidence type="ECO:0000256" key="2">
    <source>
        <dbReference type="SAM" id="SignalP"/>
    </source>
</evidence>
<feature type="signal peptide" evidence="2">
    <location>
        <begin position="1"/>
        <end position="24"/>
    </location>
</feature>
<keyword evidence="6" id="KW-1185">Reference proteome</keyword>
<name>A0A4U9W0A7_9SPHI</name>
<proteinExistence type="predicted"/>
<reference evidence="4 5" key="1">
    <citation type="submission" date="2019-05" db="EMBL/GenBank/DDBJ databases">
        <authorList>
            <consortium name="Pathogen Informatics"/>
        </authorList>
    </citation>
    <scope>NUCLEOTIDE SEQUENCE [LARGE SCALE GENOMIC DNA]</scope>
    <source>
        <strain evidence="4 5">NCTC11429</strain>
    </source>
</reference>
<protein>
    <submittedName>
        <fullName evidence="4">Uncharacterized protein</fullName>
    </submittedName>
</protein>
<dbReference type="EMBL" id="LR590484">
    <property type="protein sequence ID" value="VTR52342.1"/>
    <property type="molecule type" value="Genomic_DNA"/>
</dbReference>
<evidence type="ECO:0000313" key="4">
    <source>
        <dbReference type="EMBL" id="VTR52342.1"/>
    </source>
</evidence>
<dbReference type="EMBL" id="JBEOQB010000008">
    <property type="protein sequence ID" value="MEZ0454626.1"/>
    <property type="molecule type" value="Genomic_DNA"/>
</dbReference>
<accession>A0A4U9W0A7</accession>
<feature type="region of interest" description="Disordered" evidence="1">
    <location>
        <begin position="25"/>
        <end position="69"/>
    </location>
</feature>
<sequence length="134" mass="14775">MKTNKFSICLLGWLALIVSSCSNSSESHKNQEQHTSTKTDTSPDVHAHTHDHAHQINSKKNAQRNDKGELIDAAGNLIMGCPSHKEMIGTKGDMCPKCGYMTMIPITWDITGVDTVRVTSLPDYNPPGDKRKAR</sequence>